<feature type="compositionally biased region" description="Basic and acidic residues" evidence="1">
    <location>
        <begin position="218"/>
        <end position="235"/>
    </location>
</feature>
<name>A0A330L1A1_9BACT</name>
<dbReference type="InParanoid" id="A0A330L1A1"/>
<sequence>MIRRRLLPALGVFLISMVGPLSVVAADDAVETGRLLAILLDAGRGAIAANQPLINDAGKGDKGLTPDVFAQQLTEKFKGRTGVDLGNLKGGTVPERAQKLLPELVAAAKQTVADNQATINKSGVGYKGFTPAHFGTQTAAGFSAKTGIYLKQTTTDGLLRNQKNKADEFESAMMKKLGDPAYPRQGDKILNEAVGGDVRIMLPLYYGKGCMGCHGEPKGETDVSGYKREGAKEGDLGGAVSVKLPAK</sequence>
<feature type="domain" description="Tll0287-like" evidence="3">
    <location>
        <begin position="105"/>
        <end position="245"/>
    </location>
</feature>
<feature type="chain" id="PRO_5016253689" description="Tll0287-like domain-containing protein" evidence="2">
    <location>
        <begin position="26"/>
        <end position="247"/>
    </location>
</feature>
<protein>
    <recommendedName>
        <fullName evidence="3">Tll0287-like domain-containing protein</fullName>
    </recommendedName>
</protein>
<evidence type="ECO:0000313" key="4">
    <source>
        <dbReference type="EMBL" id="SPP63538.1"/>
    </source>
</evidence>
<reference evidence="5" key="1">
    <citation type="submission" date="2018-04" db="EMBL/GenBank/DDBJ databases">
        <authorList>
            <person name="Lucker S."/>
            <person name="Sakoula D."/>
        </authorList>
    </citation>
    <scope>NUCLEOTIDE SEQUENCE [LARGE SCALE GENOMIC DNA]</scope>
</reference>
<accession>A0A330L1A1</accession>
<keyword evidence="5" id="KW-1185">Reference proteome</keyword>
<dbReference type="OrthoDB" id="9772755at2"/>
<dbReference type="InterPro" id="IPR021796">
    <property type="entry name" value="Tll0287-like_dom"/>
</dbReference>
<dbReference type="AlphaFoldDB" id="A0A330L1A1"/>
<dbReference type="Pfam" id="PF11845">
    <property type="entry name" value="Tll0287-like"/>
    <property type="match status" value="1"/>
</dbReference>
<dbReference type="Proteomes" id="UP000248168">
    <property type="component" value="Unassembled WGS sequence"/>
</dbReference>
<organism evidence="4 5">
    <name type="scientific">Nitrospira lenta</name>
    <dbReference type="NCBI Taxonomy" id="1436998"/>
    <lineage>
        <taxon>Bacteria</taxon>
        <taxon>Pseudomonadati</taxon>
        <taxon>Nitrospirota</taxon>
        <taxon>Nitrospiria</taxon>
        <taxon>Nitrospirales</taxon>
        <taxon>Nitrospiraceae</taxon>
        <taxon>Nitrospira</taxon>
    </lineage>
</organism>
<gene>
    <name evidence="4" type="ORF">NITLEN_10624</name>
</gene>
<feature type="signal peptide" evidence="2">
    <location>
        <begin position="1"/>
        <end position="25"/>
    </location>
</feature>
<dbReference type="RefSeq" id="WP_121988053.1">
    <property type="nucleotide sequence ID" value="NZ_OUNR01000001.1"/>
</dbReference>
<evidence type="ECO:0000259" key="3">
    <source>
        <dbReference type="Pfam" id="PF11845"/>
    </source>
</evidence>
<evidence type="ECO:0000256" key="1">
    <source>
        <dbReference type="SAM" id="MobiDB-lite"/>
    </source>
</evidence>
<feature type="region of interest" description="Disordered" evidence="1">
    <location>
        <begin position="218"/>
        <end position="247"/>
    </location>
</feature>
<proteinExistence type="predicted"/>
<keyword evidence="2" id="KW-0732">Signal</keyword>
<evidence type="ECO:0000313" key="5">
    <source>
        <dbReference type="Proteomes" id="UP000248168"/>
    </source>
</evidence>
<dbReference type="EMBL" id="OUNR01000001">
    <property type="protein sequence ID" value="SPP63538.1"/>
    <property type="molecule type" value="Genomic_DNA"/>
</dbReference>
<evidence type="ECO:0000256" key="2">
    <source>
        <dbReference type="SAM" id="SignalP"/>
    </source>
</evidence>